<protein>
    <submittedName>
        <fullName evidence="1">Uncharacterized protein</fullName>
    </submittedName>
</protein>
<sequence length="160" mass="18674">MSSKKHPTSEIRRHGVNLEWYTKSIEFVWDLESIQRVIDCALSEWGLEKVFEPQSKNWDFLELNIRSLIICMCISNRVNLKGINIDKACVMWKRFCVCSSVDERERSKKGIEPWAIAHHILRGDNVSHYTMMEVILSLVFSHMDISEPSEGDIKPKHKVN</sequence>
<gene>
    <name evidence="1" type="ORF">K435DRAFT_804530</name>
</gene>
<reference evidence="1 2" key="1">
    <citation type="journal article" date="2019" name="Nat. Ecol. Evol.">
        <title>Megaphylogeny resolves global patterns of mushroom evolution.</title>
        <authorList>
            <person name="Varga T."/>
            <person name="Krizsan K."/>
            <person name="Foldi C."/>
            <person name="Dima B."/>
            <person name="Sanchez-Garcia M."/>
            <person name="Sanchez-Ramirez S."/>
            <person name="Szollosi G.J."/>
            <person name="Szarkandi J.G."/>
            <person name="Papp V."/>
            <person name="Albert L."/>
            <person name="Andreopoulos W."/>
            <person name="Angelini C."/>
            <person name="Antonin V."/>
            <person name="Barry K.W."/>
            <person name="Bougher N.L."/>
            <person name="Buchanan P."/>
            <person name="Buyck B."/>
            <person name="Bense V."/>
            <person name="Catcheside P."/>
            <person name="Chovatia M."/>
            <person name="Cooper J."/>
            <person name="Damon W."/>
            <person name="Desjardin D."/>
            <person name="Finy P."/>
            <person name="Geml J."/>
            <person name="Haridas S."/>
            <person name="Hughes K."/>
            <person name="Justo A."/>
            <person name="Karasinski D."/>
            <person name="Kautmanova I."/>
            <person name="Kiss B."/>
            <person name="Kocsube S."/>
            <person name="Kotiranta H."/>
            <person name="LaButti K.M."/>
            <person name="Lechner B.E."/>
            <person name="Liimatainen K."/>
            <person name="Lipzen A."/>
            <person name="Lukacs Z."/>
            <person name="Mihaltcheva S."/>
            <person name="Morgado L.N."/>
            <person name="Niskanen T."/>
            <person name="Noordeloos M.E."/>
            <person name="Ohm R.A."/>
            <person name="Ortiz-Santana B."/>
            <person name="Ovrebo C."/>
            <person name="Racz N."/>
            <person name="Riley R."/>
            <person name="Savchenko A."/>
            <person name="Shiryaev A."/>
            <person name="Soop K."/>
            <person name="Spirin V."/>
            <person name="Szebenyi C."/>
            <person name="Tomsovsky M."/>
            <person name="Tulloss R.E."/>
            <person name="Uehling J."/>
            <person name="Grigoriev I.V."/>
            <person name="Vagvolgyi C."/>
            <person name="Papp T."/>
            <person name="Martin F.M."/>
            <person name="Miettinen O."/>
            <person name="Hibbett D.S."/>
            <person name="Nagy L.G."/>
        </authorList>
    </citation>
    <scope>NUCLEOTIDE SEQUENCE [LARGE SCALE GENOMIC DNA]</scope>
    <source>
        <strain evidence="1 2">CBS 962.96</strain>
    </source>
</reference>
<dbReference type="AlphaFoldDB" id="A0A4S8LEG6"/>
<evidence type="ECO:0000313" key="2">
    <source>
        <dbReference type="Proteomes" id="UP000297245"/>
    </source>
</evidence>
<organism evidence="1 2">
    <name type="scientific">Dendrothele bispora (strain CBS 962.96)</name>
    <dbReference type="NCBI Taxonomy" id="1314807"/>
    <lineage>
        <taxon>Eukaryota</taxon>
        <taxon>Fungi</taxon>
        <taxon>Dikarya</taxon>
        <taxon>Basidiomycota</taxon>
        <taxon>Agaricomycotina</taxon>
        <taxon>Agaricomycetes</taxon>
        <taxon>Agaricomycetidae</taxon>
        <taxon>Agaricales</taxon>
        <taxon>Agaricales incertae sedis</taxon>
        <taxon>Dendrothele</taxon>
    </lineage>
</organism>
<evidence type="ECO:0000313" key="1">
    <source>
        <dbReference type="EMBL" id="THU87160.1"/>
    </source>
</evidence>
<dbReference type="EMBL" id="ML179461">
    <property type="protein sequence ID" value="THU87160.1"/>
    <property type="molecule type" value="Genomic_DNA"/>
</dbReference>
<proteinExistence type="predicted"/>
<keyword evidence="2" id="KW-1185">Reference proteome</keyword>
<accession>A0A4S8LEG6</accession>
<name>A0A4S8LEG6_DENBC</name>
<dbReference type="Proteomes" id="UP000297245">
    <property type="component" value="Unassembled WGS sequence"/>
</dbReference>